<dbReference type="SUPFAM" id="SSF103473">
    <property type="entry name" value="MFS general substrate transporter"/>
    <property type="match status" value="1"/>
</dbReference>
<dbReference type="PROSITE" id="PS50850">
    <property type="entry name" value="MFS"/>
    <property type="match status" value="1"/>
</dbReference>
<sequence>MATTAVELQPIPQNASLAPTASARREDPASSSTEDILEASRAADAEVPDGGYGWVVITGCAVLTWHFVGTSYSWGVIQDALVAKGFSSPATLSYIGSIAIAFISFMAIINARVVCAIGPQRTGVLGVCFLSLSEILSSFALNSVAGLFMTSGVLLGLGISLCFITVSVTPAQYFSRKRGLANGIVFAGGGLGGAVTSFALEAMIQKVGPEWTYRILGVFTLLTGVPAAWLVKERVPPRTAGFIDWSLFKDSKFLIIFAAGAIATFPLLVPPFFIPLYSRSVGLSSSTGAGLLAGFNFSSAVGRVLCGVFCDRIGALNTLFLCLALNALTMLVIWPVSTSLASLAIFVIINGVANGGFFSVMPTVVGNVFGSQRVSVAMGMIVTGWGGGYLMGSPIAGYLLDAYGGASKGLDAYRPAIFYAGSMALGAAVLVGLARFRMSKMKWLVAV</sequence>
<evidence type="ECO:0000256" key="2">
    <source>
        <dbReference type="ARBA" id="ARBA00006727"/>
    </source>
</evidence>
<evidence type="ECO:0000259" key="5">
    <source>
        <dbReference type="PROSITE" id="PS50850"/>
    </source>
</evidence>
<feature type="transmembrane region" description="Helical" evidence="4">
    <location>
        <begin position="313"/>
        <end position="334"/>
    </location>
</feature>
<comment type="subcellular location">
    <subcellularLocation>
        <location evidence="1">Membrane</location>
        <topology evidence="1">Multi-pass membrane protein</topology>
    </subcellularLocation>
</comment>
<keyword evidence="4" id="KW-0812">Transmembrane</keyword>
<keyword evidence="7" id="KW-1185">Reference proteome</keyword>
<dbReference type="AlphaFoldDB" id="A0A0A1T1T6"/>
<evidence type="ECO:0000256" key="3">
    <source>
        <dbReference type="SAM" id="MobiDB-lite"/>
    </source>
</evidence>
<evidence type="ECO:0000313" key="7">
    <source>
        <dbReference type="Proteomes" id="UP000039046"/>
    </source>
</evidence>
<dbReference type="InterPro" id="IPR050327">
    <property type="entry name" value="Proton-linked_MCT"/>
</dbReference>
<comment type="similarity">
    <text evidence="2">Belongs to the major facilitator superfamily. Monocarboxylate porter (TC 2.A.1.13) family.</text>
</comment>
<dbReference type="PANTHER" id="PTHR11360:SF305">
    <property type="entry name" value="MAJOR FACILITATOR SUPERFAMILY (MFS) PROFILE DOMAIN-CONTAINING PROTEIN"/>
    <property type="match status" value="1"/>
</dbReference>
<dbReference type="GO" id="GO:0016020">
    <property type="term" value="C:membrane"/>
    <property type="evidence" value="ECO:0007669"/>
    <property type="project" value="UniProtKB-SubCell"/>
</dbReference>
<dbReference type="OrthoDB" id="6499973at2759"/>
<keyword evidence="4" id="KW-1133">Transmembrane helix</keyword>
<feature type="transmembrane region" description="Helical" evidence="4">
    <location>
        <begin position="416"/>
        <end position="434"/>
    </location>
</feature>
<dbReference type="GO" id="GO:0022857">
    <property type="term" value="F:transmembrane transporter activity"/>
    <property type="evidence" value="ECO:0007669"/>
    <property type="project" value="InterPro"/>
</dbReference>
<accession>A0A0A1T1T6</accession>
<evidence type="ECO:0000256" key="1">
    <source>
        <dbReference type="ARBA" id="ARBA00004141"/>
    </source>
</evidence>
<dbReference type="PANTHER" id="PTHR11360">
    <property type="entry name" value="MONOCARBOXYLATE TRANSPORTER"/>
    <property type="match status" value="1"/>
</dbReference>
<organism evidence="6 7">
    <name type="scientific">[Torrubiella] hemipterigena</name>
    <dbReference type="NCBI Taxonomy" id="1531966"/>
    <lineage>
        <taxon>Eukaryota</taxon>
        <taxon>Fungi</taxon>
        <taxon>Dikarya</taxon>
        <taxon>Ascomycota</taxon>
        <taxon>Pezizomycotina</taxon>
        <taxon>Sordariomycetes</taxon>
        <taxon>Hypocreomycetidae</taxon>
        <taxon>Hypocreales</taxon>
        <taxon>Clavicipitaceae</taxon>
        <taxon>Clavicipitaceae incertae sedis</taxon>
        <taxon>'Torrubiella' clade</taxon>
    </lineage>
</organism>
<dbReference type="Gene3D" id="1.20.1250.20">
    <property type="entry name" value="MFS general substrate transporter like domains"/>
    <property type="match status" value="2"/>
</dbReference>
<dbReference type="HOGENOM" id="CLU_001265_1_2_1"/>
<dbReference type="InterPro" id="IPR036259">
    <property type="entry name" value="MFS_trans_sf"/>
</dbReference>
<feature type="transmembrane region" description="Helical" evidence="4">
    <location>
        <begin position="51"/>
        <end position="72"/>
    </location>
</feature>
<proteinExistence type="inferred from homology"/>
<feature type="transmembrane region" description="Helical" evidence="4">
    <location>
        <begin position="147"/>
        <end position="168"/>
    </location>
</feature>
<feature type="transmembrane region" description="Helical" evidence="4">
    <location>
        <begin position="92"/>
        <end position="111"/>
    </location>
</feature>
<evidence type="ECO:0000256" key="4">
    <source>
        <dbReference type="SAM" id="Phobius"/>
    </source>
</evidence>
<gene>
    <name evidence="6" type="ORF">VHEMI00275</name>
</gene>
<feature type="transmembrane region" description="Helical" evidence="4">
    <location>
        <begin position="286"/>
        <end position="306"/>
    </location>
</feature>
<reference evidence="6 7" key="1">
    <citation type="journal article" date="2015" name="Genome Announc.">
        <title>Draft Genome Sequence and Gene Annotation of the Entomopathogenic Fungus Verticillium hemipterigenum.</title>
        <authorList>
            <person name="Horn F."/>
            <person name="Habel A."/>
            <person name="Scharf D.H."/>
            <person name="Dworschak J."/>
            <person name="Brakhage A.A."/>
            <person name="Guthke R."/>
            <person name="Hertweck C."/>
            <person name="Linde J."/>
        </authorList>
    </citation>
    <scope>NUCLEOTIDE SEQUENCE [LARGE SCALE GENOMIC DNA]</scope>
</reference>
<feature type="transmembrane region" description="Helical" evidence="4">
    <location>
        <begin position="253"/>
        <end position="274"/>
    </location>
</feature>
<dbReference type="Pfam" id="PF07690">
    <property type="entry name" value="MFS_1"/>
    <property type="match status" value="1"/>
</dbReference>
<dbReference type="EMBL" id="CDHN01000001">
    <property type="protein sequence ID" value="CEJ80070.1"/>
    <property type="molecule type" value="Genomic_DNA"/>
</dbReference>
<feature type="domain" description="Major facilitator superfamily (MFS) profile" evidence="5">
    <location>
        <begin position="252"/>
        <end position="447"/>
    </location>
</feature>
<feature type="transmembrane region" description="Helical" evidence="4">
    <location>
        <begin position="123"/>
        <end position="141"/>
    </location>
</feature>
<evidence type="ECO:0000313" key="6">
    <source>
        <dbReference type="EMBL" id="CEJ80070.1"/>
    </source>
</evidence>
<feature type="transmembrane region" description="Helical" evidence="4">
    <location>
        <begin position="376"/>
        <end position="396"/>
    </location>
</feature>
<feature type="transmembrane region" description="Helical" evidence="4">
    <location>
        <begin position="211"/>
        <end position="232"/>
    </location>
</feature>
<dbReference type="InterPro" id="IPR020846">
    <property type="entry name" value="MFS_dom"/>
</dbReference>
<dbReference type="InterPro" id="IPR011701">
    <property type="entry name" value="MFS"/>
</dbReference>
<feature type="transmembrane region" description="Helical" evidence="4">
    <location>
        <begin position="180"/>
        <end position="199"/>
    </location>
</feature>
<feature type="transmembrane region" description="Helical" evidence="4">
    <location>
        <begin position="340"/>
        <end position="364"/>
    </location>
</feature>
<name>A0A0A1T1T6_9HYPO</name>
<dbReference type="Proteomes" id="UP000039046">
    <property type="component" value="Unassembled WGS sequence"/>
</dbReference>
<keyword evidence="4" id="KW-0472">Membrane</keyword>
<feature type="region of interest" description="Disordered" evidence="3">
    <location>
        <begin position="1"/>
        <end position="35"/>
    </location>
</feature>
<protein>
    <recommendedName>
        <fullName evidence="5">Major facilitator superfamily (MFS) profile domain-containing protein</fullName>
    </recommendedName>
</protein>